<dbReference type="Proteomes" id="UP000094256">
    <property type="component" value="Chromosome"/>
</dbReference>
<evidence type="ECO:0000313" key="1">
    <source>
        <dbReference type="EMBL" id="AOH85278.1"/>
    </source>
</evidence>
<dbReference type="InterPro" id="IPR022798">
    <property type="entry name" value="BcsD_bac"/>
</dbReference>
<organism evidence="1 2">
    <name type="scientific">Sphingomonas panacis</name>
    <dbReference type="NCBI Taxonomy" id="1560345"/>
    <lineage>
        <taxon>Bacteria</taxon>
        <taxon>Pseudomonadati</taxon>
        <taxon>Pseudomonadota</taxon>
        <taxon>Alphaproteobacteria</taxon>
        <taxon>Sphingomonadales</taxon>
        <taxon>Sphingomonadaceae</taxon>
        <taxon>Sphingomonas</taxon>
    </lineage>
</organism>
<evidence type="ECO:0000313" key="2">
    <source>
        <dbReference type="Proteomes" id="UP000094256"/>
    </source>
</evidence>
<dbReference type="OrthoDB" id="6078279at2"/>
<dbReference type="EMBL" id="CP014168">
    <property type="protein sequence ID" value="AOH85278.1"/>
    <property type="molecule type" value="Genomic_DNA"/>
</dbReference>
<proteinExistence type="predicted"/>
<dbReference type="Pfam" id="PF03500">
    <property type="entry name" value="Cellsynth_D"/>
    <property type="match status" value="1"/>
</dbReference>
<dbReference type="GO" id="GO:0030244">
    <property type="term" value="P:cellulose biosynthetic process"/>
    <property type="evidence" value="ECO:0007669"/>
    <property type="project" value="InterPro"/>
</dbReference>
<reference evidence="1 2" key="1">
    <citation type="submission" date="2016-01" db="EMBL/GenBank/DDBJ databases">
        <title>Complete genome and mega plasmid sequence of Sphingomonas panacis DCY99 elicits systemic resistance in rice to Xanthomonas oryzae.</title>
        <authorList>
            <person name="Kim Y.J."/>
            <person name="Yang D.C."/>
            <person name="Sing P."/>
        </authorList>
    </citation>
    <scope>NUCLEOTIDE SEQUENCE [LARGE SCALE GENOMIC DNA]</scope>
    <source>
        <strain evidence="1 2">DCY99</strain>
    </source>
</reference>
<protein>
    <recommendedName>
        <fullName evidence="3">Cellulose synthase</fullName>
    </recommendedName>
</protein>
<dbReference type="RefSeq" id="WP_069205809.1">
    <property type="nucleotide sequence ID" value="NZ_CP014168.1"/>
</dbReference>
<name>A0A1B3ZCX3_9SPHN</name>
<dbReference type="InterPro" id="IPR038470">
    <property type="entry name" value="Cellsynth_D_sf"/>
</dbReference>
<keyword evidence="2" id="KW-1185">Reference proteome</keyword>
<dbReference type="AlphaFoldDB" id="A0A1B3ZCX3"/>
<evidence type="ECO:0008006" key="3">
    <source>
        <dbReference type="Google" id="ProtNLM"/>
    </source>
</evidence>
<sequence>MDHSTPRAPTNVTSLLLELLLTEVRETAQPDEELAFHHSIGFQLAARYPLQPTGNLEAVEAELNDVFQPLGLGTVRLSVAKDGIHIRHRLLPVDGLEQEGTWRAVLPRVLQGAYDAWLRSLGSGPKLHTTIVSNDGFTFEFRHGA</sequence>
<dbReference type="STRING" id="1560345.AWL63_16305"/>
<accession>A0A1B3ZCX3</accession>
<dbReference type="KEGG" id="span:AWL63_16305"/>
<dbReference type="Gene3D" id="3.30.70.2590">
    <property type="match status" value="1"/>
</dbReference>
<gene>
    <name evidence="1" type="ORF">AWL63_16305</name>
</gene>